<dbReference type="Proteomes" id="UP000229681">
    <property type="component" value="Unassembled WGS sequence"/>
</dbReference>
<keyword evidence="4" id="KW-0444">Lipid biosynthesis</keyword>
<keyword evidence="3" id="KW-0963">Cytoplasm</keyword>
<dbReference type="GO" id="GO:0005737">
    <property type="term" value="C:cytoplasm"/>
    <property type="evidence" value="ECO:0007669"/>
    <property type="project" value="UniProtKB-SubCell"/>
</dbReference>
<keyword evidence="7" id="KW-0594">Phospholipid biosynthesis</keyword>
<gene>
    <name evidence="11" type="ORF">CUN49_10760</name>
</gene>
<protein>
    <recommendedName>
        <fullName evidence="9">phosphate acyltransferase</fullName>
        <ecNumber evidence="9">2.3.1.274</ecNumber>
    </recommendedName>
</protein>
<organism evidence="11 12">
    <name type="scientific">Candidatus Thermofonsia Clade 1 bacterium</name>
    <dbReference type="NCBI Taxonomy" id="2364210"/>
    <lineage>
        <taxon>Bacteria</taxon>
        <taxon>Bacillati</taxon>
        <taxon>Chloroflexota</taxon>
        <taxon>Candidatus Thermofontia</taxon>
        <taxon>Candidatus Thermofonsia Clade 1</taxon>
    </lineage>
</organism>
<evidence type="ECO:0000313" key="12">
    <source>
        <dbReference type="Proteomes" id="UP000229681"/>
    </source>
</evidence>
<comment type="caution">
    <text evidence="11">The sequence shown here is derived from an EMBL/GenBank/DDBJ whole genome shotgun (WGS) entry which is preliminary data.</text>
</comment>
<evidence type="ECO:0000256" key="2">
    <source>
        <dbReference type="ARBA" id="ARBA00004496"/>
    </source>
</evidence>
<keyword evidence="8" id="KW-1208">Phospholipid metabolism</keyword>
<dbReference type="SUPFAM" id="SSF53659">
    <property type="entry name" value="Isocitrate/Isopropylmalate dehydrogenase-like"/>
    <property type="match status" value="1"/>
</dbReference>
<dbReference type="PANTHER" id="PTHR30100">
    <property type="entry name" value="FATTY ACID/PHOSPHOLIPID SYNTHESIS PROTEIN PLSX"/>
    <property type="match status" value="1"/>
</dbReference>
<dbReference type="PANTHER" id="PTHR30100:SF1">
    <property type="entry name" value="PHOSPHATE ACYLTRANSFERASE"/>
    <property type="match status" value="1"/>
</dbReference>
<dbReference type="GO" id="GO:0008654">
    <property type="term" value="P:phospholipid biosynthetic process"/>
    <property type="evidence" value="ECO:0007669"/>
    <property type="project" value="UniProtKB-KW"/>
</dbReference>
<dbReference type="Pfam" id="PF02504">
    <property type="entry name" value="FA_synthesis"/>
    <property type="match status" value="1"/>
</dbReference>
<evidence type="ECO:0000256" key="6">
    <source>
        <dbReference type="ARBA" id="ARBA00023098"/>
    </source>
</evidence>
<dbReference type="EC" id="2.3.1.274" evidence="9"/>
<sequence>AALTLATLHTLQRIRGVRRPALTSLMRVENNQLVVMADLGANPDAQPEWMFQFGVMGSLYAQHVLGQTRPRVALLSNGEEEGKGNQLVRQSAALFANSGLNFIGNVEPKEVLQGAADVVVTDGFVGNIMLKSLEAVGEAFFRVMRRELLRNPLRLLGGFLISPVLRKIYKQVDPFEIGGAPLLGVNGVVIISHGRTNAKGIKNAIFQARRAVEGNLVACLRQGLARYISAHQASNASKARRRYFARHRRRINA</sequence>
<evidence type="ECO:0000256" key="7">
    <source>
        <dbReference type="ARBA" id="ARBA00023209"/>
    </source>
</evidence>
<evidence type="ECO:0000256" key="10">
    <source>
        <dbReference type="ARBA" id="ARBA00046608"/>
    </source>
</evidence>
<dbReference type="HAMAP" id="MF_00019">
    <property type="entry name" value="PlsX"/>
    <property type="match status" value="1"/>
</dbReference>
<feature type="non-terminal residue" evidence="11">
    <location>
        <position position="1"/>
    </location>
</feature>
<evidence type="ECO:0000256" key="9">
    <source>
        <dbReference type="ARBA" id="ARBA00024069"/>
    </source>
</evidence>
<keyword evidence="11" id="KW-0012">Acyltransferase</keyword>
<proteinExistence type="inferred from homology"/>
<dbReference type="EMBL" id="PGTM01000161">
    <property type="protein sequence ID" value="PJF35394.1"/>
    <property type="molecule type" value="Genomic_DNA"/>
</dbReference>
<evidence type="ECO:0000313" key="11">
    <source>
        <dbReference type="EMBL" id="PJF35394.1"/>
    </source>
</evidence>
<name>A0A2M8PCX8_9CHLR</name>
<comment type="catalytic activity">
    <reaction evidence="1">
        <text>a fatty acyl-[ACP] + phosphate = an acyl phosphate + holo-[ACP]</text>
        <dbReference type="Rhea" id="RHEA:42292"/>
        <dbReference type="Rhea" id="RHEA-COMP:9685"/>
        <dbReference type="Rhea" id="RHEA-COMP:14125"/>
        <dbReference type="ChEBI" id="CHEBI:43474"/>
        <dbReference type="ChEBI" id="CHEBI:59918"/>
        <dbReference type="ChEBI" id="CHEBI:64479"/>
        <dbReference type="ChEBI" id="CHEBI:138651"/>
        <dbReference type="EC" id="2.3.1.274"/>
    </reaction>
</comment>
<dbReference type="InterPro" id="IPR003664">
    <property type="entry name" value="FA_synthesis"/>
</dbReference>
<keyword evidence="5 11" id="KW-0808">Transferase</keyword>
<dbReference type="AlphaFoldDB" id="A0A2M8PCX8"/>
<comment type="subunit">
    <text evidence="10">Homodimer. Probably interacts with PlsY.</text>
</comment>
<dbReference type="Gene3D" id="3.40.718.10">
    <property type="entry name" value="Isopropylmalate Dehydrogenase"/>
    <property type="match status" value="1"/>
</dbReference>
<evidence type="ECO:0000256" key="3">
    <source>
        <dbReference type="ARBA" id="ARBA00022490"/>
    </source>
</evidence>
<dbReference type="GO" id="GO:0006633">
    <property type="term" value="P:fatty acid biosynthetic process"/>
    <property type="evidence" value="ECO:0007669"/>
    <property type="project" value="InterPro"/>
</dbReference>
<evidence type="ECO:0000256" key="5">
    <source>
        <dbReference type="ARBA" id="ARBA00022679"/>
    </source>
</evidence>
<evidence type="ECO:0000256" key="4">
    <source>
        <dbReference type="ARBA" id="ARBA00022516"/>
    </source>
</evidence>
<dbReference type="InterPro" id="IPR012281">
    <property type="entry name" value="Phospholipid_synth_PlsX-like"/>
</dbReference>
<evidence type="ECO:0000256" key="1">
    <source>
        <dbReference type="ARBA" id="ARBA00001232"/>
    </source>
</evidence>
<accession>A0A2M8PCX8</accession>
<comment type="subcellular location">
    <subcellularLocation>
        <location evidence="2">Cytoplasm</location>
    </subcellularLocation>
</comment>
<dbReference type="GO" id="GO:0043811">
    <property type="term" value="F:phosphate:acyl-[acyl carrier protein] acyltransferase activity"/>
    <property type="evidence" value="ECO:0007669"/>
    <property type="project" value="UniProtKB-EC"/>
</dbReference>
<reference evidence="11 12" key="1">
    <citation type="submission" date="2017-11" db="EMBL/GenBank/DDBJ databases">
        <title>Evolution of Phototrophy in the Chloroflexi Phylum Driven by Horizontal Gene Transfer.</title>
        <authorList>
            <person name="Ward L.M."/>
            <person name="Hemp J."/>
            <person name="Shih P.M."/>
            <person name="Mcglynn S.E."/>
            <person name="Fischer W."/>
        </authorList>
    </citation>
    <scope>NUCLEOTIDE SEQUENCE [LARGE SCALE GENOMIC DNA]</scope>
    <source>
        <strain evidence="11">JP3_13</strain>
    </source>
</reference>
<keyword evidence="6" id="KW-0443">Lipid metabolism</keyword>
<evidence type="ECO:0000256" key="8">
    <source>
        <dbReference type="ARBA" id="ARBA00023264"/>
    </source>
</evidence>